<dbReference type="Pfam" id="PF03466">
    <property type="entry name" value="LysR_substrate"/>
    <property type="match status" value="1"/>
</dbReference>
<comment type="similarity">
    <text evidence="1">Belongs to the LysR transcriptional regulatory family.</text>
</comment>
<dbReference type="Gene3D" id="1.10.10.10">
    <property type="entry name" value="Winged helix-like DNA-binding domain superfamily/Winged helix DNA-binding domain"/>
    <property type="match status" value="1"/>
</dbReference>
<protein>
    <submittedName>
        <fullName evidence="6">LysR family transcriptional regulator</fullName>
    </submittedName>
</protein>
<dbReference type="PRINTS" id="PR00039">
    <property type="entry name" value="HTHLYSR"/>
</dbReference>
<name>A0A9X1VRV2_9BURK</name>
<organism evidence="6 7">
    <name type="scientific">Variovorax terrae</name>
    <dbReference type="NCBI Taxonomy" id="2923278"/>
    <lineage>
        <taxon>Bacteria</taxon>
        <taxon>Pseudomonadati</taxon>
        <taxon>Pseudomonadota</taxon>
        <taxon>Betaproteobacteria</taxon>
        <taxon>Burkholderiales</taxon>
        <taxon>Comamonadaceae</taxon>
        <taxon>Variovorax</taxon>
    </lineage>
</organism>
<dbReference type="PANTHER" id="PTHR30419">
    <property type="entry name" value="HTH-TYPE TRANSCRIPTIONAL REGULATOR YBHD"/>
    <property type="match status" value="1"/>
</dbReference>
<dbReference type="PROSITE" id="PS50931">
    <property type="entry name" value="HTH_LYSR"/>
    <property type="match status" value="1"/>
</dbReference>
<dbReference type="Pfam" id="PF00126">
    <property type="entry name" value="HTH_1"/>
    <property type="match status" value="1"/>
</dbReference>
<sequence>MNTPPHSLGRRLRFHQLELVSEVAECGSLGEAAERLHISRAAVSKTLKELEHTLGQVLFERSAKGMAPTVAGLRVAKHARLLLNELRHMTQEMGAAPAAAAARLRIGAPPFVAAHMAPEVLLRLRQRLPGQALAVQLHEGRLGALIEQLLLGELDAVMALYAPRAVDALDLGMLNIKHCQEVPMAVVASPALGIARRKRHRWQDLLPHPWILPPASTHLRRSVDEMFTAHGSRAPQPAIESGSLAANVQLASAGLGLAVVPARSAEAEVAAGRLQVLAMQQPLPETTVVLMYRKVSAIYMDAIQALDEAAGEGEVVSSVKAPAL</sequence>
<reference evidence="6" key="1">
    <citation type="submission" date="2022-03" db="EMBL/GenBank/DDBJ databases">
        <authorList>
            <person name="Woo C.Y."/>
        </authorList>
    </citation>
    <scope>NUCLEOTIDE SEQUENCE</scope>
    <source>
        <strain evidence="6">CYS-02</strain>
    </source>
</reference>
<accession>A0A9X1VRV2</accession>
<dbReference type="InterPro" id="IPR050950">
    <property type="entry name" value="HTH-type_LysR_regulators"/>
</dbReference>
<dbReference type="InterPro" id="IPR036390">
    <property type="entry name" value="WH_DNA-bd_sf"/>
</dbReference>
<dbReference type="Proteomes" id="UP001139447">
    <property type="component" value="Unassembled WGS sequence"/>
</dbReference>
<dbReference type="GO" id="GO:0003677">
    <property type="term" value="F:DNA binding"/>
    <property type="evidence" value="ECO:0007669"/>
    <property type="project" value="UniProtKB-KW"/>
</dbReference>
<feature type="domain" description="HTH lysR-type" evidence="5">
    <location>
        <begin position="12"/>
        <end position="69"/>
    </location>
</feature>
<gene>
    <name evidence="6" type="ORF">MMF98_03035</name>
</gene>
<keyword evidence="7" id="KW-1185">Reference proteome</keyword>
<dbReference type="SUPFAM" id="SSF53850">
    <property type="entry name" value="Periplasmic binding protein-like II"/>
    <property type="match status" value="1"/>
</dbReference>
<dbReference type="CDD" id="cd05466">
    <property type="entry name" value="PBP2_LTTR_substrate"/>
    <property type="match status" value="1"/>
</dbReference>
<dbReference type="FunFam" id="1.10.10.10:FF:000001">
    <property type="entry name" value="LysR family transcriptional regulator"/>
    <property type="match status" value="1"/>
</dbReference>
<dbReference type="EMBL" id="JALGBI010000001">
    <property type="protein sequence ID" value="MCJ0762178.1"/>
    <property type="molecule type" value="Genomic_DNA"/>
</dbReference>
<dbReference type="InterPro" id="IPR036388">
    <property type="entry name" value="WH-like_DNA-bd_sf"/>
</dbReference>
<evidence type="ECO:0000256" key="1">
    <source>
        <dbReference type="ARBA" id="ARBA00009437"/>
    </source>
</evidence>
<keyword evidence="3" id="KW-0238">DNA-binding</keyword>
<evidence type="ECO:0000313" key="6">
    <source>
        <dbReference type="EMBL" id="MCJ0762178.1"/>
    </source>
</evidence>
<dbReference type="AlphaFoldDB" id="A0A9X1VRV2"/>
<dbReference type="RefSeq" id="WP_243304202.1">
    <property type="nucleotide sequence ID" value="NZ_JALGBI010000001.1"/>
</dbReference>
<dbReference type="GO" id="GO:0005829">
    <property type="term" value="C:cytosol"/>
    <property type="evidence" value="ECO:0007669"/>
    <property type="project" value="TreeGrafter"/>
</dbReference>
<dbReference type="SUPFAM" id="SSF46785">
    <property type="entry name" value="Winged helix' DNA-binding domain"/>
    <property type="match status" value="1"/>
</dbReference>
<dbReference type="InterPro" id="IPR005119">
    <property type="entry name" value="LysR_subst-bd"/>
</dbReference>
<comment type="caution">
    <text evidence="6">The sequence shown here is derived from an EMBL/GenBank/DDBJ whole genome shotgun (WGS) entry which is preliminary data.</text>
</comment>
<dbReference type="GO" id="GO:0003700">
    <property type="term" value="F:DNA-binding transcription factor activity"/>
    <property type="evidence" value="ECO:0007669"/>
    <property type="project" value="InterPro"/>
</dbReference>
<keyword evidence="2" id="KW-0805">Transcription regulation</keyword>
<dbReference type="Gene3D" id="3.40.190.290">
    <property type="match status" value="1"/>
</dbReference>
<dbReference type="InterPro" id="IPR000847">
    <property type="entry name" value="LysR_HTH_N"/>
</dbReference>
<evidence type="ECO:0000256" key="4">
    <source>
        <dbReference type="ARBA" id="ARBA00023163"/>
    </source>
</evidence>
<evidence type="ECO:0000313" key="7">
    <source>
        <dbReference type="Proteomes" id="UP001139447"/>
    </source>
</evidence>
<proteinExistence type="inferred from homology"/>
<evidence type="ECO:0000256" key="2">
    <source>
        <dbReference type="ARBA" id="ARBA00023015"/>
    </source>
</evidence>
<evidence type="ECO:0000256" key="3">
    <source>
        <dbReference type="ARBA" id="ARBA00023125"/>
    </source>
</evidence>
<evidence type="ECO:0000259" key="5">
    <source>
        <dbReference type="PROSITE" id="PS50931"/>
    </source>
</evidence>
<keyword evidence="4" id="KW-0804">Transcription</keyword>
<dbReference type="PANTHER" id="PTHR30419:SF8">
    <property type="entry name" value="NITROGEN ASSIMILATION TRANSCRIPTIONAL ACTIVATOR-RELATED"/>
    <property type="match status" value="1"/>
</dbReference>